<dbReference type="PROSITE" id="PS51257">
    <property type="entry name" value="PROKAR_LIPOPROTEIN"/>
    <property type="match status" value="1"/>
</dbReference>
<dbReference type="RefSeq" id="WP_151844167.1">
    <property type="nucleotide sequence ID" value="NZ_WBZJ01000001.1"/>
</dbReference>
<dbReference type="SUPFAM" id="SSF50969">
    <property type="entry name" value="YVTN repeat-like/Quinoprotein amine dehydrogenase"/>
    <property type="match status" value="1"/>
</dbReference>
<name>A0ABQ6VI93_9CORY</name>
<reference evidence="2 3" key="1">
    <citation type="submission" date="2019-10" db="EMBL/GenBank/DDBJ databases">
        <title>Corynebacterium sp novel species isolated from the respiratory tract of Marmot.</title>
        <authorList>
            <person name="Zhang G."/>
        </authorList>
    </citation>
    <scope>NUCLEOTIDE SEQUENCE [LARGE SCALE GENOMIC DNA]</scope>
    <source>
        <strain evidence="2 3">336</strain>
    </source>
</reference>
<dbReference type="InterPro" id="IPR015943">
    <property type="entry name" value="WD40/YVTN_repeat-like_dom_sf"/>
</dbReference>
<protein>
    <recommendedName>
        <fullName evidence="4">WD40 repeat protein</fullName>
    </recommendedName>
</protein>
<organism evidence="2 3">
    <name type="scientific">Corynebacterium zhongnanshanii</name>
    <dbReference type="NCBI Taxonomy" id="2768834"/>
    <lineage>
        <taxon>Bacteria</taxon>
        <taxon>Bacillati</taxon>
        <taxon>Actinomycetota</taxon>
        <taxon>Actinomycetes</taxon>
        <taxon>Mycobacteriales</taxon>
        <taxon>Corynebacteriaceae</taxon>
        <taxon>Corynebacterium</taxon>
    </lineage>
</organism>
<gene>
    <name evidence="2" type="ORF">F8377_05165</name>
</gene>
<comment type="caution">
    <text evidence="2">The sequence shown here is derived from an EMBL/GenBank/DDBJ whole genome shotgun (WGS) entry which is preliminary data.</text>
</comment>
<keyword evidence="3" id="KW-1185">Reference proteome</keyword>
<accession>A0ABQ6VI93</accession>
<feature type="region of interest" description="Disordered" evidence="1">
    <location>
        <begin position="36"/>
        <end position="69"/>
    </location>
</feature>
<dbReference type="InterPro" id="IPR011044">
    <property type="entry name" value="Quino_amine_DH_bsu"/>
</dbReference>
<evidence type="ECO:0008006" key="4">
    <source>
        <dbReference type="Google" id="ProtNLM"/>
    </source>
</evidence>
<sequence>MKNLLHTPTLRKTATRMSVAVLAVAGLGLSSCGSSLPGLPDGDTQDQGAPSVADLPMKATDSPQAQPDDVAGSVARGVFADADVKDGNTANFRSAAFGPLGDNAHESSQSIGVLAGSSLLIASPGDAKARSVSVPDDCTDIATSGAGVALACGSSLIEYTAEGKEARKVDTKGTVRSGTFTADGLGAYSTSDSDKVYFFDAEGKTVGDDIVSKDLDRSVLVQPHDGSQRVAMIDRTRTSINDVAPTDKAYNAALRIGQGVGQVAASASTDGVVVASDTRQDQLLIYTMNDVVRLHQSTPTGHSPFAVAWDSQRNLAWVSTTADNTLTAYDITTGVPVAVADMATLGNIAAVYPTADRGLVLLSKNGDVQTIEASAIDTAVKKNADKPSTQYPVKKIAGE</sequence>
<dbReference type="Proteomes" id="UP000436181">
    <property type="component" value="Unassembled WGS sequence"/>
</dbReference>
<dbReference type="Gene3D" id="2.130.10.10">
    <property type="entry name" value="YVTN repeat-like/Quinoprotein amine dehydrogenase"/>
    <property type="match status" value="1"/>
</dbReference>
<dbReference type="EMBL" id="WBZJ01000001">
    <property type="protein sequence ID" value="KAB3523503.1"/>
    <property type="molecule type" value="Genomic_DNA"/>
</dbReference>
<proteinExistence type="predicted"/>
<evidence type="ECO:0000313" key="2">
    <source>
        <dbReference type="EMBL" id="KAB3523503.1"/>
    </source>
</evidence>
<evidence type="ECO:0000313" key="3">
    <source>
        <dbReference type="Proteomes" id="UP000436181"/>
    </source>
</evidence>
<evidence type="ECO:0000256" key="1">
    <source>
        <dbReference type="SAM" id="MobiDB-lite"/>
    </source>
</evidence>